<evidence type="ECO:0000313" key="2">
    <source>
        <dbReference type="Proteomes" id="UP000828048"/>
    </source>
</evidence>
<keyword evidence="2" id="KW-1185">Reference proteome</keyword>
<evidence type="ECO:0000313" key="1">
    <source>
        <dbReference type="EMBL" id="KAH7865611.1"/>
    </source>
</evidence>
<proteinExistence type="predicted"/>
<accession>A0ACB7ZJ39</accession>
<reference evidence="1 2" key="1">
    <citation type="journal article" date="2021" name="Hortic Res">
        <title>High-quality reference genome and annotation aids understanding of berry development for evergreen blueberry (Vaccinium darrowii).</title>
        <authorList>
            <person name="Yu J."/>
            <person name="Hulse-Kemp A.M."/>
            <person name="Babiker E."/>
            <person name="Staton M."/>
        </authorList>
    </citation>
    <scope>NUCLEOTIDE SEQUENCE [LARGE SCALE GENOMIC DNA]</scope>
    <source>
        <strain evidence="2">cv. NJ 8807/NJ 8810</strain>
        <tissue evidence="1">Young leaf</tissue>
    </source>
</reference>
<comment type="caution">
    <text evidence="1">The sequence shown here is derived from an EMBL/GenBank/DDBJ whole genome shotgun (WGS) entry which is preliminary data.</text>
</comment>
<name>A0ACB7ZJ39_9ERIC</name>
<protein>
    <submittedName>
        <fullName evidence="1">Uncharacterized protein</fullName>
    </submittedName>
</protein>
<dbReference type="EMBL" id="CM037159">
    <property type="protein sequence ID" value="KAH7865611.1"/>
    <property type="molecule type" value="Genomic_DNA"/>
</dbReference>
<gene>
    <name evidence="1" type="ORF">Vadar_008896</name>
</gene>
<organism evidence="1 2">
    <name type="scientific">Vaccinium darrowii</name>
    <dbReference type="NCBI Taxonomy" id="229202"/>
    <lineage>
        <taxon>Eukaryota</taxon>
        <taxon>Viridiplantae</taxon>
        <taxon>Streptophyta</taxon>
        <taxon>Embryophyta</taxon>
        <taxon>Tracheophyta</taxon>
        <taxon>Spermatophyta</taxon>
        <taxon>Magnoliopsida</taxon>
        <taxon>eudicotyledons</taxon>
        <taxon>Gunneridae</taxon>
        <taxon>Pentapetalae</taxon>
        <taxon>asterids</taxon>
        <taxon>Ericales</taxon>
        <taxon>Ericaceae</taxon>
        <taxon>Vaccinioideae</taxon>
        <taxon>Vaccinieae</taxon>
        <taxon>Vaccinium</taxon>
    </lineage>
</organism>
<dbReference type="Proteomes" id="UP000828048">
    <property type="component" value="Chromosome 9"/>
</dbReference>
<sequence>MPLGSRKSSAASNSSTPSPRIATEQPGIVAILTPQPPAPQQASHSVESSPSSVPSCSTGRSVRGFASVRRKGKRGPTLGKRVRRTIRSYNGERLHVYVTREMRAFCGKNATPIANELGSQIRRSCAIIGFPHSWKDVEDGLQSAIIQAVQKRKEAGKKNRHFVPEGQTLGARKHTLGSRSFPAAITIEADNRKERIQRREEERRQRQEEGLEEGHEEEHEEEEEGPDFCALYKASRTLKDTGGWVDPKCKEYYDKMIAIRDEAAQSGTPLTGEEISRRVLGEARYYIRGFGVGPVPSSYSFKSNSSAIQQISEKYKADLELLREERRREREEDQMRWEEERRRRDEEQRRRDEEYRSEFQKLTALLMSHINKG</sequence>